<dbReference type="Pfam" id="PF00708">
    <property type="entry name" value="Acylphosphatase"/>
    <property type="match status" value="1"/>
</dbReference>
<feature type="domain" description="Acylphosphatase-like" evidence="7">
    <location>
        <begin position="3"/>
        <end position="88"/>
    </location>
</feature>
<dbReference type="Proteomes" id="UP000823790">
    <property type="component" value="Unassembled WGS sequence"/>
</dbReference>
<sequence length="88" mass="9593">MAAARFLVSGRVQGVFYRASTREQARRLDLTGHARNLPDGCVEVLAYGSPEALDALERWLWQGPPAAEVAGVERCPLEGVPPPTFSTR</sequence>
<comment type="caution">
    <text evidence="8">The sequence shown here is derived from an EMBL/GenBank/DDBJ whole genome shotgun (WGS) entry which is preliminary data.</text>
</comment>
<dbReference type="InterPro" id="IPR036046">
    <property type="entry name" value="Acylphosphatase-like_dom_sf"/>
</dbReference>
<evidence type="ECO:0000256" key="6">
    <source>
        <dbReference type="RuleBase" id="RU004168"/>
    </source>
</evidence>
<dbReference type="RefSeq" id="WP_209622531.1">
    <property type="nucleotide sequence ID" value="NZ_JAGJRS010000033.1"/>
</dbReference>
<evidence type="ECO:0000313" key="8">
    <source>
        <dbReference type="EMBL" id="MBP1475573.1"/>
    </source>
</evidence>
<protein>
    <recommendedName>
        <fullName evidence="3 5">acylphosphatase</fullName>
        <ecNumber evidence="2 5">3.6.1.7</ecNumber>
    </recommendedName>
</protein>
<proteinExistence type="inferred from homology"/>
<dbReference type="SUPFAM" id="SSF54975">
    <property type="entry name" value="Acylphosphatase/BLUF domain-like"/>
    <property type="match status" value="1"/>
</dbReference>
<dbReference type="EC" id="3.6.1.7" evidence="2 5"/>
<dbReference type="InterPro" id="IPR020456">
    <property type="entry name" value="Acylphosphatase"/>
</dbReference>
<gene>
    <name evidence="8" type="ORF">J7I44_14760</name>
</gene>
<evidence type="ECO:0000313" key="9">
    <source>
        <dbReference type="Proteomes" id="UP000823790"/>
    </source>
</evidence>
<keyword evidence="9" id="KW-1185">Reference proteome</keyword>
<evidence type="ECO:0000256" key="5">
    <source>
        <dbReference type="PROSITE-ProRule" id="PRU00520"/>
    </source>
</evidence>
<dbReference type="NCBIfam" id="NF011018">
    <property type="entry name" value="PRK14446.1"/>
    <property type="match status" value="1"/>
</dbReference>
<evidence type="ECO:0000256" key="2">
    <source>
        <dbReference type="ARBA" id="ARBA00012150"/>
    </source>
</evidence>
<organism evidence="8 9">
    <name type="scientific">Frateuria flava</name>
    <dbReference type="NCBI Taxonomy" id="2821489"/>
    <lineage>
        <taxon>Bacteria</taxon>
        <taxon>Pseudomonadati</taxon>
        <taxon>Pseudomonadota</taxon>
        <taxon>Gammaproteobacteria</taxon>
        <taxon>Lysobacterales</taxon>
        <taxon>Rhodanobacteraceae</taxon>
        <taxon>Frateuria</taxon>
    </lineage>
</organism>
<dbReference type="PANTHER" id="PTHR47268:SF4">
    <property type="entry name" value="ACYLPHOSPHATASE"/>
    <property type="match status" value="1"/>
</dbReference>
<name>A0ABS4DRJ5_9GAMM</name>
<dbReference type="EMBL" id="JAGJRS010000033">
    <property type="protein sequence ID" value="MBP1475573.1"/>
    <property type="molecule type" value="Genomic_DNA"/>
</dbReference>
<reference evidence="8 9" key="1">
    <citation type="submission" date="2021-04" db="EMBL/GenBank/DDBJ databases">
        <authorList>
            <person name="Huq M.A."/>
        </authorList>
    </citation>
    <scope>NUCLEOTIDE SEQUENCE [LARGE SCALE GENOMIC DNA]</scope>
    <source>
        <strain evidence="8 9">MAH-13</strain>
    </source>
</reference>
<accession>A0ABS4DRJ5</accession>
<keyword evidence="5" id="KW-0378">Hydrolase</keyword>
<comment type="catalytic activity">
    <reaction evidence="4 5">
        <text>an acyl phosphate + H2O = a carboxylate + phosphate + H(+)</text>
        <dbReference type="Rhea" id="RHEA:14965"/>
        <dbReference type="ChEBI" id="CHEBI:15377"/>
        <dbReference type="ChEBI" id="CHEBI:15378"/>
        <dbReference type="ChEBI" id="CHEBI:29067"/>
        <dbReference type="ChEBI" id="CHEBI:43474"/>
        <dbReference type="ChEBI" id="CHEBI:59918"/>
        <dbReference type="EC" id="3.6.1.7"/>
    </reaction>
</comment>
<comment type="similarity">
    <text evidence="1 6">Belongs to the acylphosphatase family.</text>
</comment>
<evidence type="ECO:0000259" key="7">
    <source>
        <dbReference type="PROSITE" id="PS51160"/>
    </source>
</evidence>
<evidence type="ECO:0000256" key="4">
    <source>
        <dbReference type="ARBA" id="ARBA00047645"/>
    </source>
</evidence>
<feature type="active site" evidence="5">
    <location>
        <position position="36"/>
    </location>
</feature>
<dbReference type="PROSITE" id="PS51160">
    <property type="entry name" value="ACYLPHOSPHATASE_3"/>
    <property type="match status" value="1"/>
</dbReference>
<evidence type="ECO:0000256" key="3">
    <source>
        <dbReference type="ARBA" id="ARBA00015991"/>
    </source>
</evidence>
<feature type="active site" evidence="5">
    <location>
        <position position="18"/>
    </location>
</feature>
<evidence type="ECO:0000256" key="1">
    <source>
        <dbReference type="ARBA" id="ARBA00005614"/>
    </source>
</evidence>
<dbReference type="PANTHER" id="PTHR47268">
    <property type="entry name" value="ACYLPHOSPHATASE"/>
    <property type="match status" value="1"/>
</dbReference>
<dbReference type="InterPro" id="IPR001792">
    <property type="entry name" value="Acylphosphatase-like_dom"/>
</dbReference>
<dbReference type="Gene3D" id="3.30.70.100">
    <property type="match status" value="1"/>
</dbReference>